<dbReference type="Proteomes" id="UP001304300">
    <property type="component" value="Chromosome"/>
</dbReference>
<dbReference type="RefSeq" id="WP_317831548.1">
    <property type="nucleotide sequence ID" value="NZ_CP136920.1"/>
</dbReference>
<feature type="chain" id="PRO_5042863586" evidence="1">
    <location>
        <begin position="27"/>
        <end position="193"/>
    </location>
</feature>
<keyword evidence="1" id="KW-0732">Signal</keyword>
<keyword evidence="3" id="KW-1185">Reference proteome</keyword>
<evidence type="ECO:0000256" key="1">
    <source>
        <dbReference type="SAM" id="SignalP"/>
    </source>
</evidence>
<proteinExistence type="predicted"/>
<organism evidence="2 3">
    <name type="scientific">Rubellicoccus peritrichatus</name>
    <dbReference type="NCBI Taxonomy" id="3080537"/>
    <lineage>
        <taxon>Bacteria</taxon>
        <taxon>Pseudomonadati</taxon>
        <taxon>Verrucomicrobiota</taxon>
        <taxon>Opitutia</taxon>
        <taxon>Puniceicoccales</taxon>
        <taxon>Cerasicoccaceae</taxon>
        <taxon>Rubellicoccus</taxon>
    </lineage>
</organism>
<dbReference type="KEGG" id="puo:RZN69_13300"/>
<dbReference type="EMBL" id="CP136920">
    <property type="protein sequence ID" value="WOO39594.1"/>
    <property type="molecule type" value="Genomic_DNA"/>
</dbReference>
<gene>
    <name evidence="2" type="ORF">RZN69_13300</name>
</gene>
<reference evidence="2 3" key="1">
    <citation type="submission" date="2023-10" db="EMBL/GenBank/DDBJ databases">
        <title>Rubellicoccus peritrichatus gen. nov., sp. nov., isolated from an algae of coral reef tank.</title>
        <authorList>
            <person name="Luo J."/>
        </authorList>
    </citation>
    <scope>NUCLEOTIDE SEQUENCE [LARGE SCALE GENOMIC DNA]</scope>
    <source>
        <strain evidence="2 3">CR14</strain>
    </source>
</reference>
<name>A0AAQ3L806_9BACT</name>
<feature type="signal peptide" evidence="1">
    <location>
        <begin position="1"/>
        <end position="26"/>
    </location>
</feature>
<evidence type="ECO:0000313" key="3">
    <source>
        <dbReference type="Proteomes" id="UP001304300"/>
    </source>
</evidence>
<dbReference type="AlphaFoldDB" id="A0AAQ3L806"/>
<sequence length="193" mass="20567">MKTIVVTLLYLSLCIIPMFGQAPADADDGRLKMVISTGDGTAFASSGYFYVVVSKDGNSYVKTGEAGVGDSTGTFSYTRIGDNTADLVITDTAEATSFTGVLTFETVSSGTYTFSLPSLGGFQTGTFTAAIPNDFGYATIVPGTAIGEWLYYGPWPWAYIDLPSGAGWAFLNPTDDGLWVFPGFDYPILLLQR</sequence>
<evidence type="ECO:0000313" key="2">
    <source>
        <dbReference type="EMBL" id="WOO39594.1"/>
    </source>
</evidence>
<accession>A0AAQ3L806</accession>
<protein>
    <submittedName>
        <fullName evidence="2">Uncharacterized protein</fullName>
    </submittedName>
</protein>